<sequence length="337" mass="35507">MHTISSVALQAVRRMAVTSAAICAVAAAFTTVVQAEDASAYPDKPVRMIVGFPPGGGTDIVARIFADKLGAIWHTQVIVDNKAGAGGVIGTEAAARANPDGYTLFMGTMGNFSVNQHLYPMSLDPITAFQPVAQAVAVHFVLVTNPSLPVHNVKELIALAKKKPGQINYSSSGVGGAPHLAGSLFNEMAGVKLVHIPYKGSGPSFTDLLGGQVSLTFDSLVQALPYIKAGKLRALAVLGSKRSQLLPDVPTMQEAGLQGYDVTNWFGIAVPAETPRPIVDKINTAIREVQADPAISQKLAQMGATVTPGTPEDFEALMKSDSRRWAKVIKEAGIKRN</sequence>
<accession>A0A853F7A8</accession>
<dbReference type="InterPro" id="IPR005064">
    <property type="entry name" value="BUG"/>
</dbReference>
<dbReference type="SUPFAM" id="SSF53850">
    <property type="entry name" value="Periplasmic binding protein-like II"/>
    <property type="match status" value="1"/>
</dbReference>
<dbReference type="RefSeq" id="WP_167668830.1">
    <property type="nucleotide sequence ID" value="NZ_JACCEW010000001.1"/>
</dbReference>
<dbReference type="Proteomes" id="UP000580517">
    <property type="component" value="Unassembled WGS sequence"/>
</dbReference>
<evidence type="ECO:0000256" key="1">
    <source>
        <dbReference type="ARBA" id="ARBA00006987"/>
    </source>
</evidence>
<dbReference type="AlphaFoldDB" id="A0A853F7A8"/>
<dbReference type="Gene3D" id="3.40.190.150">
    <property type="entry name" value="Bordetella uptake gene, domain 1"/>
    <property type="match status" value="1"/>
</dbReference>
<dbReference type="PANTHER" id="PTHR42928:SF5">
    <property type="entry name" value="BLR1237 PROTEIN"/>
    <property type="match status" value="1"/>
</dbReference>
<feature type="chain" id="PRO_5032913688" evidence="2">
    <location>
        <begin position="36"/>
        <end position="337"/>
    </location>
</feature>
<dbReference type="PIRSF" id="PIRSF017082">
    <property type="entry name" value="YflP"/>
    <property type="match status" value="1"/>
</dbReference>
<proteinExistence type="inferred from homology"/>
<evidence type="ECO:0000313" key="4">
    <source>
        <dbReference type="Proteomes" id="UP000580517"/>
    </source>
</evidence>
<evidence type="ECO:0000256" key="2">
    <source>
        <dbReference type="SAM" id="SignalP"/>
    </source>
</evidence>
<gene>
    <name evidence="3" type="ORF">H0A68_03795</name>
</gene>
<dbReference type="CDD" id="cd13578">
    <property type="entry name" value="PBP2_Bug27"/>
    <property type="match status" value="1"/>
</dbReference>
<evidence type="ECO:0000313" key="3">
    <source>
        <dbReference type="EMBL" id="NYT35983.1"/>
    </source>
</evidence>
<dbReference type="PANTHER" id="PTHR42928">
    <property type="entry name" value="TRICARBOXYLATE-BINDING PROTEIN"/>
    <property type="match status" value="1"/>
</dbReference>
<dbReference type="EMBL" id="JACCEW010000001">
    <property type="protein sequence ID" value="NYT35983.1"/>
    <property type="molecule type" value="Genomic_DNA"/>
</dbReference>
<reference evidence="3 4" key="1">
    <citation type="submission" date="2020-07" db="EMBL/GenBank/DDBJ databases">
        <title>Taxonomic revisions and descriptions of new bacterial species based on genomic comparisons in the high-G+C-content subgroup of the family Alcaligenaceae.</title>
        <authorList>
            <person name="Szabo A."/>
            <person name="Felfoldi T."/>
        </authorList>
    </citation>
    <scope>NUCLEOTIDE SEQUENCE [LARGE SCALE GENOMIC DNA]</scope>
    <source>
        <strain evidence="3 4">DSM 25264</strain>
    </source>
</reference>
<feature type="signal peptide" evidence="2">
    <location>
        <begin position="1"/>
        <end position="35"/>
    </location>
</feature>
<protein>
    <submittedName>
        <fullName evidence="3">Tripartite tricarboxylate transporter substrate binding protein</fullName>
    </submittedName>
</protein>
<keyword evidence="4" id="KW-1185">Reference proteome</keyword>
<dbReference type="InterPro" id="IPR042100">
    <property type="entry name" value="Bug_dom1"/>
</dbReference>
<dbReference type="Gene3D" id="3.40.190.10">
    <property type="entry name" value="Periplasmic binding protein-like II"/>
    <property type="match status" value="1"/>
</dbReference>
<name>A0A853F7A8_9BURK</name>
<keyword evidence="2" id="KW-0732">Signal</keyword>
<comment type="similarity">
    <text evidence="1">Belongs to the UPF0065 (bug) family.</text>
</comment>
<comment type="caution">
    <text evidence="3">The sequence shown here is derived from an EMBL/GenBank/DDBJ whole genome shotgun (WGS) entry which is preliminary data.</text>
</comment>
<organism evidence="3 4">
    <name type="scientific">Allopusillimonas soli</name>
    <dbReference type="NCBI Taxonomy" id="659016"/>
    <lineage>
        <taxon>Bacteria</taxon>
        <taxon>Pseudomonadati</taxon>
        <taxon>Pseudomonadota</taxon>
        <taxon>Betaproteobacteria</taxon>
        <taxon>Burkholderiales</taxon>
        <taxon>Alcaligenaceae</taxon>
        <taxon>Allopusillimonas</taxon>
    </lineage>
</organism>
<dbReference type="Pfam" id="PF03401">
    <property type="entry name" value="TctC"/>
    <property type="match status" value="1"/>
</dbReference>